<proteinExistence type="predicted"/>
<dbReference type="EMBL" id="QLII01000001">
    <property type="protein sequence ID" value="RAI76504.1"/>
    <property type="molecule type" value="Genomic_DNA"/>
</dbReference>
<evidence type="ECO:0000313" key="1">
    <source>
        <dbReference type="EMBL" id="RAI76504.1"/>
    </source>
</evidence>
<comment type="caution">
    <text evidence="1">The sequence shown here is derived from an EMBL/GenBank/DDBJ whole genome shotgun (WGS) entry which is preliminary data.</text>
</comment>
<protein>
    <submittedName>
        <fullName evidence="1">Uncharacterized protein</fullName>
    </submittedName>
</protein>
<keyword evidence="2" id="KW-1185">Reference proteome</keyword>
<accession>A0A327NRR5</accession>
<dbReference type="RefSeq" id="WP_111346224.1">
    <property type="nucleotide sequence ID" value="NZ_QLII01000001.1"/>
</dbReference>
<dbReference type="AlphaFoldDB" id="A0A327NRR5"/>
<sequence>MILKMADPGTDKALLREYKRVDESGTYLHWFLYNNWRKIVQLMGDYPYLSTRTKLNTDPNLPKQ</sequence>
<evidence type="ECO:0000313" key="2">
    <source>
        <dbReference type="Proteomes" id="UP000249016"/>
    </source>
</evidence>
<dbReference type="Proteomes" id="UP000249016">
    <property type="component" value="Unassembled WGS sequence"/>
</dbReference>
<gene>
    <name evidence="1" type="ORF">HMF3257_24290</name>
</gene>
<reference evidence="1 2" key="1">
    <citation type="submission" date="2018-06" db="EMBL/GenBank/DDBJ databases">
        <title>Spirosoma sp. HMF3257 Genome sequencing and assembly.</title>
        <authorList>
            <person name="Kang H."/>
            <person name="Cha I."/>
            <person name="Kim H."/>
            <person name="Kang J."/>
            <person name="Joh K."/>
        </authorList>
    </citation>
    <scope>NUCLEOTIDE SEQUENCE [LARGE SCALE GENOMIC DNA]</scope>
    <source>
        <strain evidence="1 2">HMF3257</strain>
    </source>
</reference>
<organism evidence="1 2">
    <name type="scientific">Spirosoma telluris</name>
    <dbReference type="NCBI Taxonomy" id="2183553"/>
    <lineage>
        <taxon>Bacteria</taxon>
        <taxon>Pseudomonadati</taxon>
        <taxon>Bacteroidota</taxon>
        <taxon>Cytophagia</taxon>
        <taxon>Cytophagales</taxon>
        <taxon>Cytophagaceae</taxon>
        <taxon>Spirosoma</taxon>
    </lineage>
</organism>
<name>A0A327NRR5_9BACT</name>